<keyword evidence="10" id="KW-1185">Reference proteome</keyword>
<keyword evidence="1 6" id="KW-0597">Phosphoprotein</keyword>
<evidence type="ECO:0000313" key="10">
    <source>
        <dbReference type="Proteomes" id="UP000286678"/>
    </source>
</evidence>
<dbReference type="GO" id="GO:0000156">
    <property type="term" value="F:phosphorelay response regulator activity"/>
    <property type="evidence" value="ECO:0007669"/>
    <property type="project" value="TreeGrafter"/>
</dbReference>
<keyword evidence="3" id="KW-0805">Transcription regulation</keyword>
<dbReference type="PROSITE" id="PS50110">
    <property type="entry name" value="RESPONSE_REGULATORY"/>
    <property type="match status" value="1"/>
</dbReference>
<dbReference type="Gene3D" id="3.40.50.2300">
    <property type="match status" value="1"/>
</dbReference>
<dbReference type="InterPro" id="IPR007492">
    <property type="entry name" value="LytTR_DNA-bd_dom"/>
</dbReference>
<organism evidence="9 10">
    <name type="scientific">Pseudidiomarina aquimaris</name>
    <dbReference type="NCBI Taxonomy" id="641841"/>
    <lineage>
        <taxon>Bacteria</taxon>
        <taxon>Pseudomonadati</taxon>
        <taxon>Pseudomonadota</taxon>
        <taxon>Gammaproteobacteria</taxon>
        <taxon>Alteromonadales</taxon>
        <taxon>Idiomarinaceae</taxon>
        <taxon>Pseudidiomarina</taxon>
    </lineage>
</organism>
<evidence type="ECO:0000259" key="7">
    <source>
        <dbReference type="PROSITE" id="PS50110"/>
    </source>
</evidence>
<evidence type="ECO:0000256" key="1">
    <source>
        <dbReference type="ARBA" id="ARBA00022553"/>
    </source>
</evidence>
<dbReference type="SMART" id="SM00448">
    <property type="entry name" value="REC"/>
    <property type="match status" value="1"/>
</dbReference>
<evidence type="ECO:0000256" key="3">
    <source>
        <dbReference type="ARBA" id="ARBA00023015"/>
    </source>
</evidence>
<evidence type="ECO:0000256" key="6">
    <source>
        <dbReference type="PROSITE-ProRule" id="PRU00169"/>
    </source>
</evidence>
<dbReference type="GO" id="GO:0032993">
    <property type="term" value="C:protein-DNA complex"/>
    <property type="evidence" value="ECO:0007669"/>
    <property type="project" value="TreeGrafter"/>
</dbReference>
<evidence type="ECO:0008006" key="11">
    <source>
        <dbReference type="Google" id="ProtNLM"/>
    </source>
</evidence>
<dbReference type="EMBL" id="PIPT01000010">
    <property type="protein sequence ID" value="RUO46176.1"/>
    <property type="molecule type" value="Genomic_DNA"/>
</dbReference>
<dbReference type="GO" id="GO:0000976">
    <property type="term" value="F:transcription cis-regulatory region binding"/>
    <property type="evidence" value="ECO:0007669"/>
    <property type="project" value="TreeGrafter"/>
</dbReference>
<dbReference type="PANTHER" id="PTHR48111">
    <property type="entry name" value="REGULATOR OF RPOS"/>
    <property type="match status" value="1"/>
</dbReference>
<keyword evidence="5" id="KW-0804">Transcription</keyword>
<evidence type="ECO:0000259" key="8">
    <source>
        <dbReference type="PROSITE" id="PS50930"/>
    </source>
</evidence>
<dbReference type="Pfam" id="PF00072">
    <property type="entry name" value="Response_reg"/>
    <property type="match status" value="1"/>
</dbReference>
<dbReference type="Pfam" id="PF04397">
    <property type="entry name" value="LytTR"/>
    <property type="match status" value="1"/>
</dbReference>
<dbReference type="Proteomes" id="UP000286678">
    <property type="component" value="Unassembled WGS sequence"/>
</dbReference>
<dbReference type="PROSITE" id="PS50930">
    <property type="entry name" value="HTH_LYTTR"/>
    <property type="match status" value="1"/>
</dbReference>
<dbReference type="SUPFAM" id="SSF52172">
    <property type="entry name" value="CheY-like"/>
    <property type="match status" value="1"/>
</dbReference>
<dbReference type="GO" id="GO:0005829">
    <property type="term" value="C:cytosol"/>
    <property type="evidence" value="ECO:0007669"/>
    <property type="project" value="TreeGrafter"/>
</dbReference>
<evidence type="ECO:0000256" key="5">
    <source>
        <dbReference type="ARBA" id="ARBA00023163"/>
    </source>
</evidence>
<accession>A0A432XC02</accession>
<feature type="domain" description="HTH LytTR-type" evidence="8">
    <location>
        <begin position="143"/>
        <end position="237"/>
    </location>
</feature>
<sequence length="237" mass="26597">MTKRIVIVDDEQAARLKLRQLLASLSEWQIVAELNSGQALLETLNKSATAVVLLDINMPGMNGIEVLTTLNAQGFTGEVIFTTAHSRYAVDAFAEAAADYVLKPLDGNRLQLALERAAQKLHVKQLQQTQQELISHVGQRARPLKVEAIDAIVTQDGIQLAHSGSQVYPLEHTLKQLADQLPPHFLRVHRGAIVNRYRLSEVERWLNGRLLLRFIHSDLEVLTSRNGARELKRHLKM</sequence>
<name>A0A432XC02_9GAMM</name>
<dbReference type="GO" id="GO:0006355">
    <property type="term" value="P:regulation of DNA-templated transcription"/>
    <property type="evidence" value="ECO:0007669"/>
    <property type="project" value="TreeGrafter"/>
</dbReference>
<evidence type="ECO:0000256" key="2">
    <source>
        <dbReference type="ARBA" id="ARBA00023012"/>
    </source>
</evidence>
<dbReference type="Gene3D" id="2.40.50.1020">
    <property type="entry name" value="LytTr DNA-binding domain"/>
    <property type="match status" value="1"/>
</dbReference>
<dbReference type="InterPro" id="IPR039420">
    <property type="entry name" value="WalR-like"/>
</dbReference>
<keyword evidence="4" id="KW-0238">DNA-binding</keyword>
<evidence type="ECO:0000256" key="4">
    <source>
        <dbReference type="ARBA" id="ARBA00023125"/>
    </source>
</evidence>
<dbReference type="PANTHER" id="PTHR48111:SF1">
    <property type="entry name" value="TWO-COMPONENT RESPONSE REGULATOR ORR33"/>
    <property type="match status" value="1"/>
</dbReference>
<dbReference type="AlphaFoldDB" id="A0A432XC02"/>
<reference evidence="10" key="1">
    <citation type="journal article" date="2018" name="Front. Microbiol.">
        <title>Genome-Based Analysis Reveals the Taxonomy and Diversity of the Family Idiomarinaceae.</title>
        <authorList>
            <person name="Liu Y."/>
            <person name="Lai Q."/>
            <person name="Shao Z."/>
        </authorList>
    </citation>
    <scope>NUCLEOTIDE SEQUENCE [LARGE SCALE GENOMIC DNA]</scope>
    <source>
        <strain evidence="10">SW15</strain>
    </source>
</reference>
<comment type="caution">
    <text evidence="9">The sequence shown here is derived from an EMBL/GenBank/DDBJ whole genome shotgun (WGS) entry which is preliminary data.</text>
</comment>
<dbReference type="OrthoDB" id="236568at2"/>
<dbReference type="SMART" id="SM00850">
    <property type="entry name" value="LytTR"/>
    <property type="match status" value="1"/>
</dbReference>
<evidence type="ECO:0000313" key="9">
    <source>
        <dbReference type="EMBL" id="RUO46176.1"/>
    </source>
</evidence>
<feature type="modified residue" description="4-aspartylphosphate" evidence="6">
    <location>
        <position position="55"/>
    </location>
</feature>
<proteinExistence type="predicted"/>
<dbReference type="RefSeq" id="WP_126834752.1">
    <property type="nucleotide sequence ID" value="NZ_PIPT01000010.1"/>
</dbReference>
<protein>
    <recommendedName>
        <fullName evidence="11">DNA-binding response regulator</fullName>
    </recommendedName>
</protein>
<dbReference type="InterPro" id="IPR001789">
    <property type="entry name" value="Sig_transdc_resp-reg_receiver"/>
</dbReference>
<dbReference type="InterPro" id="IPR011006">
    <property type="entry name" value="CheY-like_superfamily"/>
</dbReference>
<gene>
    <name evidence="9" type="ORF">CWE21_12395</name>
</gene>
<keyword evidence="2" id="KW-0902">Two-component regulatory system</keyword>
<feature type="domain" description="Response regulatory" evidence="7">
    <location>
        <begin position="4"/>
        <end position="118"/>
    </location>
</feature>